<gene>
    <name evidence="1" type="ORF">HAX54_037652</name>
</gene>
<dbReference type="Proteomes" id="UP000823775">
    <property type="component" value="Unassembled WGS sequence"/>
</dbReference>
<accession>A0ABS8SHE8</accession>
<protein>
    <submittedName>
        <fullName evidence="1">Uncharacterized protein</fullName>
    </submittedName>
</protein>
<keyword evidence="2" id="KW-1185">Reference proteome</keyword>
<evidence type="ECO:0000313" key="1">
    <source>
        <dbReference type="EMBL" id="MCD7458245.1"/>
    </source>
</evidence>
<proteinExistence type="predicted"/>
<comment type="caution">
    <text evidence="1">The sequence shown here is derived from an EMBL/GenBank/DDBJ whole genome shotgun (WGS) entry which is preliminary data.</text>
</comment>
<dbReference type="EMBL" id="JACEIK010000506">
    <property type="protein sequence ID" value="MCD7458245.1"/>
    <property type="molecule type" value="Genomic_DNA"/>
</dbReference>
<sequence length="93" mass="10575">MSVSENSELGSGLRAGLGATIYGGLLQWWDFHCNKTIIMVRFRYFEHPKALRKGKAPTELLAFEPSKSRIRSRKLILTLPLDQQQTNRKVSDA</sequence>
<evidence type="ECO:0000313" key="2">
    <source>
        <dbReference type="Proteomes" id="UP000823775"/>
    </source>
</evidence>
<organism evidence="1 2">
    <name type="scientific">Datura stramonium</name>
    <name type="common">Jimsonweed</name>
    <name type="synonym">Common thornapple</name>
    <dbReference type="NCBI Taxonomy" id="4076"/>
    <lineage>
        <taxon>Eukaryota</taxon>
        <taxon>Viridiplantae</taxon>
        <taxon>Streptophyta</taxon>
        <taxon>Embryophyta</taxon>
        <taxon>Tracheophyta</taxon>
        <taxon>Spermatophyta</taxon>
        <taxon>Magnoliopsida</taxon>
        <taxon>eudicotyledons</taxon>
        <taxon>Gunneridae</taxon>
        <taxon>Pentapetalae</taxon>
        <taxon>asterids</taxon>
        <taxon>lamiids</taxon>
        <taxon>Solanales</taxon>
        <taxon>Solanaceae</taxon>
        <taxon>Solanoideae</taxon>
        <taxon>Datureae</taxon>
        <taxon>Datura</taxon>
    </lineage>
</organism>
<reference evidence="1 2" key="1">
    <citation type="journal article" date="2021" name="BMC Genomics">
        <title>Datura genome reveals duplications of psychoactive alkaloid biosynthetic genes and high mutation rate following tissue culture.</title>
        <authorList>
            <person name="Rajewski A."/>
            <person name="Carter-House D."/>
            <person name="Stajich J."/>
            <person name="Litt A."/>
        </authorList>
    </citation>
    <scope>NUCLEOTIDE SEQUENCE [LARGE SCALE GENOMIC DNA]</scope>
    <source>
        <strain evidence="1">AR-01</strain>
    </source>
</reference>
<name>A0ABS8SHE8_DATST</name>